<comment type="caution">
    <text evidence="2">The sequence shown here is derived from an EMBL/GenBank/DDBJ whole genome shotgun (WGS) entry which is preliminary data.</text>
</comment>
<organism evidence="2 3">
    <name type="scientific">Portunus trituberculatus</name>
    <name type="common">Swimming crab</name>
    <name type="synonym">Neptunus trituberculatus</name>
    <dbReference type="NCBI Taxonomy" id="210409"/>
    <lineage>
        <taxon>Eukaryota</taxon>
        <taxon>Metazoa</taxon>
        <taxon>Ecdysozoa</taxon>
        <taxon>Arthropoda</taxon>
        <taxon>Crustacea</taxon>
        <taxon>Multicrustacea</taxon>
        <taxon>Malacostraca</taxon>
        <taxon>Eumalacostraca</taxon>
        <taxon>Eucarida</taxon>
        <taxon>Decapoda</taxon>
        <taxon>Pleocyemata</taxon>
        <taxon>Brachyura</taxon>
        <taxon>Eubrachyura</taxon>
        <taxon>Portunoidea</taxon>
        <taxon>Portunidae</taxon>
        <taxon>Portuninae</taxon>
        <taxon>Portunus</taxon>
    </lineage>
</organism>
<keyword evidence="3" id="KW-1185">Reference proteome</keyword>
<protein>
    <submittedName>
        <fullName evidence="2">Uncharacterized protein</fullName>
    </submittedName>
</protein>
<feature type="region of interest" description="Disordered" evidence="1">
    <location>
        <begin position="1"/>
        <end position="29"/>
    </location>
</feature>
<name>A0A5B7HTF6_PORTR</name>
<sequence>MLGSNNVHDKQTRPHSIKHHYPFTTNTTTHYRLHHHSRHYYST</sequence>
<gene>
    <name evidence="2" type="ORF">E2C01_068979</name>
</gene>
<reference evidence="2 3" key="1">
    <citation type="submission" date="2019-05" db="EMBL/GenBank/DDBJ databases">
        <title>Another draft genome of Portunus trituberculatus and its Hox gene families provides insights of decapod evolution.</title>
        <authorList>
            <person name="Jeong J.-H."/>
            <person name="Song I."/>
            <person name="Kim S."/>
            <person name="Choi T."/>
            <person name="Kim D."/>
            <person name="Ryu S."/>
            <person name="Kim W."/>
        </authorList>
    </citation>
    <scope>NUCLEOTIDE SEQUENCE [LARGE SCALE GENOMIC DNA]</scope>
    <source>
        <tissue evidence="2">Muscle</tissue>
    </source>
</reference>
<proteinExistence type="predicted"/>
<accession>A0A5B7HTF6</accession>
<evidence type="ECO:0000313" key="3">
    <source>
        <dbReference type="Proteomes" id="UP000324222"/>
    </source>
</evidence>
<evidence type="ECO:0000313" key="2">
    <source>
        <dbReference type="EMBL" id="MPC74612.1"/>
    </source>
</evidence>
<evidence type="ECO:0000256" key="1">
    <source>
        <dbReference type="SAM" id="MobiDB-lite"/>
    </source>
</evidence>
<dbReference type="Proteomes" id="UP000324222">
    <property type="component" value="Unassembled WGS sequence"/>
</dbReference>
<dbReference type="AlphaFoldDB" id="A0A5B7HTF6"/>
<dbReference type="EMBL" id="VSRR010039297">
    <property type="protein sequence ID" value="MPC74612.1"/>
    <property type="molecule type" value="Genomic_DNA"/>
</dbReference>